<proteinExistence type="predicted"/>
<dbReference type="AlphaFoldDB" id="A0AAU7Q801"/>
<dbReference type="InterPro" id="IPR040602">
    <property type="entry name" value="Cucumopine_C"/>
</dbReference>
<gene>
    <name evidence="2" type="ORF">ABK905_23325</name>
</gene>
<organism evidence="2">
    <name type="scientific">Acerihabitans sp. KWT182</name>
    <dbReference type="NCBI Taxonomy" id="3157919"/>
    <lineage>
        <taxon>Bacteria</taxon>
        <taxon>Pseudomonadati</taxon>
        <taxon>Pseudomonadota</taxon>
        <taxon>Gammaproteobacteria</taxon>
        <taxon>Enterobacterales</taxon>
        <taxon>Pectobacteriaceae</taxon>
        <taxon>Acerihabitans</taxon>
    </lineage>
</organism>
<evidence type="ECO:0000259" key="1">
    <source>
        <dbReference type="Pfam" id="PF18631"/>
    </source>
</evidence>
<accession>A0AAU7Q801</accession>
<protein>
    <recommendedName>
        <fullName evidence="1">Cucumopine synthase C-terminal helical bundle domain-containing protein</fullName>
    </recommendedName>
</protein>
<sequence length="78" mass="9033">MSSIAKFEGHWRDAKTLIDKEIDRVWLEEPEEIQKIRWGIIDSGAGSGEQSFSVLVHLEAYLMLVRCHVSFPENFTVR</sequence>
<reference evidence="2" key="1">
    <citation type="submission" date="2024-06" db="EMBL/GenBank/DDBJ databases">
        <authorList>
            <person name="Coelho C."/>
            <person name="Bento M."/>
            <person name="Garcia E."/>
            <person name="Camelo A."/>
            <person name="Brandao I."/>
            <person name="Espirito Santo C."/>
            <person name="Trovao J."/>
            <person name="Verissimo A."/>
            <person name="Costa J."/>
            <person name="Tiago I."/>
        </authorList>
    </citation>
    <scope>NUCLEOTIDE SEQUENCE</scope>
    <source>
        <strain evidence="2">KWT182</strain>
    </source>
</reference>
<dbReference type="Pfam" id="PF18631">
    <property type="entry name" value="Cucumopine_C"/>
    <property type="match status" value="1"/>
</dbReference>
<dbReference type="EMBL" id="CP157947">
    <property type="protein sequence ID" value="XBS69335.1"/>
    <property type="molecule type" value="Genomic_DNA"/>
</dbReference>
<evidence type="ECO:0000313" key="2">
    <source>
        <dbReference type="EMBL" id="XBS69335.1"/>
    </source>
</evidence>
<name>A0AAU7Q801_9GAMM</name>
<feature type="domain" description="Cucumopine synthase C-terminal helical bundle" evidence="1">
    <location>
        <begin position="17"/>
        <end position="61"/>
    </location>
</feature>